<dbReference type="GO" id="GO:0009903">
    <property type="term" value="P:chloroplast avoidance movement"/>
    <property type="evidence" value="ECO:0007669"/>
    <property type="project" value="TreeGrafter"/>
</dbReference>
<keyword evidence="6" id="KW-1185">Reference proteome</keyword>
<dbReference type="GO" id="GO:0009904">
    <property type="term" value="P:chloroplast accumulation movement"/>
    <property type="evidence" value="ECO:0007669"/>
    <property type="project" value="TreeGrafter"/>
</dbReference>
<comment type="caution">
    <text evidence="5">The sequence shown here is derived from an EMBL/GenBank/DDBJ whole genome shotgun (WGS) entry which is preliminary data.</text>
</comment>
<gene>
    <name evidence="5" type="ORF">RND71_027398</name>
</gene>
<reference evidence="5" key="1">
    <citation type="submission" date="2023-12" db="EMBL/GenBank/DDBJ databases">
        <title>Genome assembly of Anisodus tanguticus.</title>
        <authorList>
            <person name="Wang Y.-J."/>
        </authorList>
    </citation>
    <scope>NUCLEOTIDE SEQUENCE</scope>
    <source>
        <strain evidence="5">KB-2021</strain>
        <tissue evidence="5">Leaf</tissue>
    </source>
</reference>
<evidence type="ECO:0000256" key="1">
    <source>
        <dbReference type="ARBA" id="ARBA00005485"/>
    </source>
</evidence>
<accession>A0AAE1V8Z9</accession>
<dbReference type="PANTHER" id="PTHR32054:SF23">
    <property type="entry name" value="WEB FAMILY PLANT PROTEIN"/>
    <property type="match status" value="1"/>
</dbReference>
<evidence type="ECO:0000313" key="5">
    <source>
        <dbReference type="EMBL" id="KAK4351880.1"/>
    </source>
</evidence>
<dbReference type="Proteomes" id="UP001291623">
    <property type="component" value="Unassembled WGS sequence"/>
</dbReference>
<evidence type="ECO:0000313" key="6">
    <source>
        <dbReference type="Proteomes" id="UP001291623"/>
    </source>
</evidence>
<dbReference type="GO" id="GO:0005829">
    <property type="term" value="C:cytosol"/>
    <property type="evidence" value="ECO:0007669"/>
    <property type="project" value="TreeGrafter"/>
</dbReference>
<name>A0AAE1V8Z9_9SOLA</name>
<keyword evidence="2 3" id="KW-0175">Coiled coil</keyword>
<evidence type="ECO:0000256" key="2">
    <source>
        <dbReference type="ARBA" id="ARBA00023054"/>
    </source>
</evidence>
<evidence type="ECO:0000256" key="3">
    <source>
        <dbReference type="SAM" id="Coils"/>
    </source>
</evidence>
<protein>
    <submittedName>
        <fullName evidence="5">Uncharacterized protein</fullName>
    </submittedName>
</protein>
<sequence length="208" mass="23742">MKNMKELSEGVTTMGKGEIDTRAPFRSVKEAVMLFGERVLAGELYSPNKIKQKKHEGSSEDDSDDPFNNGKVTDDELKETRQRLEMAREERLVVATCLSSLEEELERTRNELDKLKIEQQQVMVSEIDEDLKFIEKSQIMAHENVELQKKRYVTFANPPQGDDDVVLQSHPSLKKKKKKKLPLIIPLIGGIFSRKRGSNSNNIQSARV</sequence>
<proteinExistence type="inferred from homology"/>
<dbReference type="EMBL" id="JAVYJV010000015">
    <property type="protein sequence ID" value="KAK4351880.1"/>
    <property type="molecule type" value="Genomic_DNA"/>
</dbReference>
<dbReference type="AlphaFoldDB" id="A0AAE1V8Z9"/>
<feature type="coiled-coil region" evidence="3">
    <location>
        <begin position="98"/>
        <end position="125"/>
    </location>
</feature>
<organism evidence="5 6">
    <name type="scientific">Anisodus tanguticus</name>
    <dbReference type="NCBI Taxonomy" id="243964"/>
    <lineage>
        <taxon>Eukaryota</taxon>
        <taxon>Viridiplantae</taxon>
        <taxon>Streptophyta</taxon>
        <taxon>Embryophyta</taxon>
        <taxon>Tracheophyta</taxon>
        <taxon>Spermatophyta</taxon>
        <taxon>Magnoliopsida</taxon>
        <taxon>eudicotyledons</taxon>
        <taxon>Gunneridae</taxon>
        <taxon>Pentapetalae</taxon>
        <taxon>asterids</taxon>
        <taxon>lamiids</taxon>
        <taxon>Solanales</taxon>
        <taxon>Solanaceae</taxon>
        <taxon>Solanoideae</taxon>
        <taxon>Hyoscyameae</taxon>
        <taxon>Anisodus</taxon>
    </lineage>
</organism>
<feature type="region of interest" description="Disordered" evidence="4">
    <location>
        <begin position="46"/>
        <end position="80"/>
    </location>
</feature>
<evidence type="ECO:0000256" key="4">
    <source>
        <dbReference type="SAM" id="MobiDB-lite"/>
    </source>
</evidence>
<dbReference type="PANTHER" id="PTHR32054">
    <property type="entry name" value="HEAVY CHAIN, PUTATIVE, EXPRESSED-RELATED-RELATED"/>
    <property type="match status" value="1"/>
</dbReference>
<comment type="similarity">
    <text evidence="1">Belongs to the WEB family.</text>
</comment>